<protein>
    <submittedName>
        <fullName evidence="2">Uncharacterized protein</fullName>
    </submittedName>
</protein>
<reference evidence="2 3" key="1">
    <citation type="submission" date="2021-06" db="EMBL/GenBank/DDBJ databases">
        <title>Caerostris extrusa draft genome.</title>
        <authorList>
            <person name="Kono N."/>
            <person name="Arakawa K."/>
        </authorList>
    </citation>
    <scope>NUCLEOTIDE SEQUENCE [LARGE SCALE GENOMIC DNA]</scope>
</reference>
<proteinExistence type="predicted"/>
<dbReference type="Proteomes" id="UP001054945">
    <property type="component" value="Unassembled WGS sequence"/>
</dbReference>
<sequence length="84" mass="9205">MLDGPEKTLPAVRRNFHQFRHRLLPGKTLGKYMMAPSSLFKVPSGNGSIKMLDGPEKDSACRPTQLPSIPPSTTAWGKTLGENI</sequence>
<accession>A0AAV4NVD6</accession>
<evidence type="ECO:0000256" key="1">
    <source>
        <dbReference type="SAM" id="MobiDB-lite"/>
    </source>
</evidence>
<dbReference type="AlphaFoldDB" id="A0AAV4NVD6"/>
<keyword evidence="3" id="KW-1185">Reference proteome</keyword>
<evidence type="ECO:0000313" key="2">
    <source>
        <dbReference type="EMBL" id="GIX88260.1"/>
    </source>
</evidence>
<dbReference type="EMBL" id="BPLR01003747">
    <property type="protein sequence ID" value="GIX88260.1"/>
    <property type="molecule type" value="Genomic_DNA"/>
</dbReference>
<name>A0AAV4NVD6_CAEEX</name>
<evidence type="ECO:0000313" key="3">
    <source>
        <dbReference type="Proteomes" id="UP001054945"/>
    </source>
</evidence>
<gene>
    <name evidence="2" type="ORF">CEXT_750101</name>
</gene>
<organism evidence="2 3">
    <name type="scientific">Caerostris extrusa</name>
    <name type="common">Bark spider</name>
    <name type="synonym">Caerostris bankana</name>
    <dbReference type="NCBI Taxonomy" id="172846"/>
    <lineage>
        <taxon>Eukaryota</taxon>
        <taxon>Metazoa</taxon>
        <taxon>Ecdysozoa</taxon>
        <taxon>Arthropoda</taxon>
        <taxon>Chelicerata</taxon>
        <taxon>Arachnida</taxon>
        <taxon>Araneae</taxon>
        <taxon>Araneomorphae</taxon>
        <taxon>Entelegynae</taxon>
        <taxon>Araneoidea</taxon>
        <taxon>Araneidae</taxon>
        <taxon>Caerostris</taxon>
    </lineage>
</organism>
<feature type="region of interest" description="Disordered" evidence="1">
    <location>
        <begin position="56"/>
        <end position="84"/>
    </location>
</feature>
<comment type="caution">
    <text evidence="2">The sequence shown here is derived from an EMBL/GenBank/DDBJ whole genome shotgun (WGS) entry which is preliminary data.</text>
</comment>
<feature type="compositionally biased region" description="Polar residues" evidence="1">
    <location>
        <begin position="65"/>
        <end position="76"/>
    </location>
</feature>